<dbReference type="STRING" id="1802165.A3F94_01985"/>
<dbReference type="SMART" id="SM00849">
    <property type="entry name" value="Lactamase_B"/>
    <property type="match status" value="1"/>
</dbReference>
<dbReference type="SUPFAM" id="SSF56281">
    <property type="entry name" value="Metallo-hydrolase/oxidoreductase"/>
    <property type="match status" value="1"/>
</dbReference>
<sequence>MIKILTKNQKRILITFCVVAILFTVLAFASTPSRALEVHFLDVGQGDSIFVQTPHRTQLLIDGGSGSQVLEKVGSRMPFYDRNLDFVILTHIDKDHAGGLIDILDKFQVGAVLVSTQVVAETQDTDLAQEFFAKIEESGVRLVRVEAGDRFWIDEDIYFDILWPSKDVPSGLSDNEKSLVLKLVYKDDSFLLTGDTEKFAEYSLATNNIDLGADVLKVGHHGSNSSSAKYFLDKVQAKIAVIQVGKNSYGHPHDVVLERLQNTGMQILRNDLNGIISMYTYGNSF</sequence>
<dbReference type="Pfam" id="PF00753">
    <property type="entry name" value="Lactamase_B"/>
    <property type="match status" value="1"/>
</dbReference>
<evidence type="ECO:0000313" key="2">
    <source>
        <dbReference type="EMBL" id="OGZ61712.1"/>
    </source>
</evidence>
<name>A0A1G2HGT4_9BACT</name>
<dbReference type="PANTHER" id="PTHR30619">
    <property type="entry name" value="DNA INTERNALIZATION/COMPETENCE PROTEIN COMEC/REC2"/>
    <property type="match status" value="1"/>
</dbReference>
<dbReference type="Gene3D" id="3.60.15.10">
    <property type="entry name" value="Ribonuclease Z/Hydroxyacylglutathione hydrolase-like"/>
    <property type="match status" value="1"/>
</dbReference>
<dbReference type="InterPro" id="IPR035681">
    <property type="entry name" value="ComA-like_MBL"/>
</dbReference>
<dbReference type="InterPro" id="IPR001279">
    <property type="entry name" value="Metallo-B-lactamas"/>
</dbReference>
<dbReference type="InterPro" id="IPR036866">
    <property type="entry name" value="RibonucZ/Hydroxyglut_hydro"/>
</dbReference>
<dbReference type="AlphaFoldDB" id="A0A1G2HGT4"/>
<organism evidence="2 3">
    <name type="scientific">Candidatus Spechtbacteria bacterium RIFCSPLOWO2_12_FULL_38_22</name>
    <dbReference type="NCBI Taxonomy" id="1802165"/>
    <lineage>
        <taxon>Bacteria</taxon>
        <taxon>Candidatus Spechtiibacteriota</taxon>
    </lineage>
</organism>
<dbReference type="CDD" id="cd07731">
    <property type="entry name" value="ComA-like_MBL-fold"/>
    <property type="match status" value="1"/>
</dbReference>
<reference evidence="2 3" key="1">
    <citation type="journal article" date="2016" name="Nat. Commun.">
        <title>Thousands of microbial genomes shed light on interconnected biogeochemical processes in an aquifer system.</title>
        <authorList>
            <person name="Anantharaman K."/>
            <person name="Brown C.T."/>
            <person name="Hug L.A."/>
            <person name="Sharon I."/>
            <person name="Castelle C.J."/>
            <person name="Probst A.J."/>
            <person name="Thomas B.C."/>
            <person name="Singh A."/>
            <person name="Wilkins M.J."/>
            <person name="Karaoz U."/>
            <person name="Brodie E.L."/>
            <person name="Williams K.H."/>
            <person name="Hubbard S.S."/>
            <person name="Banfield J.F."/>
        </authorList>
    </citation>
    <scope>NUCLEOTIDE SEQUENCE [LARGE SCALE GENOMIC DNA]</scope>
</reference>
<dbReference type="Proteomes" id="UP000176770">
    <property type="component" value="Unassembled WGS sequence"/>
</dbReference>
<dbReference type="InterPro" id="IPR052159">
    <property type="entry name" value="Competence_DNA_uptake"/>
</dbReference>
<dbReference type="EMBL" id="MHOK01000018">
    <property type="protein sequence ID" value="OGZ61712.1"/>
    <property type="molecule type" value="Genomic_DNA"/>
</dbReference>
<dbReference type="PANTHER" id="PTHR30619:SF1">
    <property type="entry name" value="RECOMBINATION PROTEIN 2"/>
    <property type="match status" value="1"/>
</dbReference>
<protein>
    <recommendedName>
        <fullName evidence="1">Metallo-beta-lactamase domain-containing protein</fullName>
    </recommendedName>
</protein>
<evidence type="ECO:0000313" key="3">
    <source>
        <dbReference type="Proteomes" id="UP000176770"/>
    </source>
</evidence>
<accession>A0A1G2HGT4</accession>
<evidence type="ECO:0000259" key="1">
    <source>
        <dbReference type="SMART" id="SM00849"/>
    </source>
</evidence>
<comment type="caution">
    <text evidence="2">The sequence shown here is derived from an EMBL/GenBank/DDBJ whole genome shotgun (WGS) entry which is preliminary data.</text>
</comment>
<feature type="domain" description="Metallo-beta-lactamase" evidence="1">
    <location>
        <begin position="45"/>
        <end position="246"/>
    </location>
</feature>
<gene>
    <name evidence="2" type="ORF">A3F94_01985</name>
</gene>
<proteinExistence type="predicted"/>